<dbReference type="InterPro" id="IPR030678">
    <property type="entry name" value="Peptide/Ni-bd"/>
</dbReference>
<dbReference type="GO" id="GO:0015833">
    <property type="term" value="P:peptide transport"/>
    <property type="evidence" value="ECO:0007669"/>
    <property type="project" value="TreeGrafter"/>
</dbReference>
<keyword evidence="8" id="KW-1185">Reference proteome</keyword>
<dbReference type="Pfam" id="PF00496">
    <property type="entry name" value="SBP_bac_5"/>
    <property type="match status" value="1"/>
</dbReference>
<dbReference type="RefSeq" id="WP_089207290.1">
    <property type="nucleotide sequence ID" value="NZ_FZOD01000009.1"/>
</dbReference>
<protein>
    <submittedName>
        <fullName evidence="7">Peptide/nickel transport system substrate-binding protein</fullName>
    </submittedName>
</protein>
<name>A0A239EAR0_9ACTN</name>
<keyword evidence="3" id="KW-0813">Transport</keyword>
<keyword evidence="4 5" id="KW-0732">Signal</keyword>
<evidence type="ECO:0000256" key="1">
    <source>
        <dbReference type="ARBA" id="ARBA00004196"/>
    </source>
</evidence>
<comment type="subcellular location">
    <subcellularLocation>
        <location evidence="1">Cell envelope</location>
    </subcellularLocation>
</comment>
<evidence type="ECO:0000256" key="5">
    <source>
        <dbReference type="SAM" id="SignalP"/>
    </source>
</evidence>
<dbReference type="Proteomes" id="UP000198282">
    <property type="component" value="Unassembled WGS sequence"/>
</dbReference>
<evidence type="ECO:0000256" key="2">
    <source>
        <dbReference type="ARBA" id="ARBA00005695"/>
    </source>
</evidence>
<dbReference type="PANTHER" id="PTHR30290:SF10">
    <property type="entry name" value="PERIPLASMIC OLIGOPEPTIDE-BINDING PROTEIN-RELATED"/>
    <property type="match status" value="1"/>
</dbReference>
<dbReference type="PANTHER" id="PTHR30290">
    <property type="entry name" value="PERIPLASMIC BINDING COMPONENT OF ABC TRANSPORTER"/>
    <property type="match status" value="1"/>
</dbReference>
<gene>
    <name evidence="7" type="ORF">SAMN05216276_100957</name>
</gene>
<evidence type="ECO:0000256" key="3">
    <source>
        <dbReference type="ARBA" id="ARBA00022448"/>
    </source>
</evidence>
<feature type="domain" description="Solute-binding protein family 5" evidence="6">
    <location>
        <begin position="82"/>
        <end position="392"/>
    </location>
</feature>
<evidence type="ECO:0000313" key="8">
    <source>
        <dbReference type="Proteomes" id="UP000198282"/>
    </source>
</evidence>
<accession>A0A239EAR0</accession>
<dbReference type="InterPro" id="IPR039424">
    <property type="entry name" value="SBP_5"/>
</dbReference>
<dbReference type="AlphaFoldDB" id="A0A239EAR0"/>
<evidence type="ECO:0000256" key="4">
    <source>
        <dbReference type="ARBA" id="ARBA00022729"/>
    </source>
</evidence>
<dbReference type="Gene3D" id="3.90.76.10">
    <property type="entry name" value="Dipeptide-binding Protein, Domain 1"/>
    <property type="match status" value="1"/>
</dbReference>
<sequence length="510" mass="54121">MSVRRLLRPLALLLSVVLALTACGGGTQSATPGDRSEGGTLKWGWTLPTTWDPVTSSAGNDVNALSLVYAAITRLDDKGGAVAGLASGWKYGDGGKSVTFTLRAGLTFSDGSPLDATAVRKSILRGRDQKDSLIASQLHGVTDVKVVSPTEFEVLLDRSDYQVPNLFAGKTGMVVNPRAFEADAKAVSTKPAGAGPFTLVQLVPGSHANLDRNPSYYDVANIHLAKFELKTISEPATVVAGLQSGQFDVALLPAAQIDAAKAAGLEVDLIPSLTVRVLDVNNKIPPFDNPKVTEALKYAVDRKALLETTGFGVGEVNVQPFPKGHAGYNPELENLYPYDPAKAKQLLAEAGFPGGIDIPLTTSDPEGLPEQVQEQLKAAGIRATIKLIAPAQHTQLVYVRHNVALAPDGFVGRESPLQALGVVYGPEGLMNPGRNTPKALLEQFDKIRTTPLDDPGYAKAIQDATAIGVRELPNVWLFSTPRIFARNPKVSALPTNFAVQRFDGVKVATP</sequence>
<comment type="similarity">
    <text evidence="2">Belongs to the bacterial solute-binding protein 5 family.</text>
</comment>
<organism evidence="7 8">
    <name type="scientific">Streptosporangium subroseum</name>
    <dbReference type="NCBI Taxonomy" id="106412"/>
    <lineage>
        <taxon>Bacteria</taxon>
        <taxon>Bacillati</taxon>
        <taxon>Actinomycetota</taxon>
        <taxon>Actinomycetes</taxon>
        <taxon>Streptosporangiales</taxon>
        <taxon>Streptosporangiaceae</taxon>
        <taxon>Streptosporangium</taxon>
    </lineage>
</organism>
<dbReference type="PROSITE" id="PS51257">
    <property type="entry name" value="PROKAR_LIPOPROTEIN"/>
    <property type="match status" value="1"/>
</dbReference>
<dbReference type="GO" id="GO:1904680">
    <property type="term" value="F:peptide transmembrane transporter activity"/>
    <property type="evidence" value="ECO:0007669"/>
    <property type="project" value="TreeGrafter"/>
</dbReference>
<dbReference type="InterPro" id="IPR000914">
    <property type="entry name" value="SBP_5_dom"/>
</dbReference>
<dbReference type="GO" id="GO:0030313">
    <property type="term" value="C:cell envelope"/>
    <property type="evidence" value="ECO:0007669"/>
    <property type="project" value="UniProtKB-SubCell"/>
</dbReference>
<dbReference type="SUPFAM" id="SSF53850">
    <property type="entry name" value="Periplasmic binding protein-like II"/>
    <property type="match status" value="1"/>
</dbReference>
<proteinExistence type="inferred from homology"/>
<dbReference type="Gene3D" id="3.10.105.10">
    <property type="entry name" value="Dipeptide-binding Protein, Domain 3"/>
    <property type="match status" value="1"/>
</dbReference>
<feature type="chain" id="PRO_5038858306" evidence="5">
    <location>
        <begin position="25"/>
        <end position="510"/>
    </location>
</feature>
<feature type="signal peptide" evidence="5">
    <location>
        <begin position="1"/>
        <end position="24"/>
    </location>
</feature>
<evidence type="ECO:0000259" key="6">
    <source>
        <dbReference type="Pfam" id="PF00496"/>
    </source>
</evidence>
<reference evidence="7 8" key="1">
    <citation type="submission" date="2017-06" db="EMBL/GenBank/DDBJ databases">
        <authorList>
            <person name="Kim H.J."/>
            <person name="Triplett B.A."/>
        </authorList>
    </citation>
    <scope>NUCLEOTIDE SEQUENCE [LARGE SCALE GENOMIC DNA]</scope>
    <source>
        <strain evidence="7 8">CGMCC 4.2132</strain>
    </source>
</reference>
<evidence type="ECO:0000313" key="7">
    <source>
        <dbReference type="EMBL" id="SNS41860.1"/>
    </source>
</evidence>
<dbReference type="OrthoDB" id="9803988at2"/>
<dbReference type="EMBL" id="FZOD01000009">
    <property type="protein sequence ID" value="SNS41860.1"/>
    <property type="molecule type" value="Genomic_DNA"/>
</dbReference>
<dbReference type="GO" id="GO:0042597">
    <property type="term" value="C:periplasmic space"/>
    <property type="evidence" value="ECO:0007669"/>
    <property type="project" value="UniProtKB-ARBA"/>
</dbReference>
<dbReference type="GO" id="GO:0043190">
    <property type="term" value="C:ATP-binding cassette (ABC) transporter complex"/>
    <property type="evidence" value="ECO:0007669"/>
    <property type="project" value="InterPro"/>
</dbReference>
<dbReference type="Gene3D" id="3.40.190.10">
    <property type="entry name" value="Periplasmic binding protein-like II"/>
    <property type="match status" value="1"/>
</dbReference>
<dbReference type="PIRSF" id="PIRSF002741">
    <property type="entry name" value="MppA"/>
    <property type="match status" value="1"/>
</dbReference>